<dbReference type="Pfam" id="PF00887">
    <property type="entry name" value="ACBP"/>
    <property type="match status" value="1"/>
</dbReference>
<dbReference type="Gene3D" id="3.40.50.720">
    <property type="entry name" value="NAD(P)-binding Rossmann-like Domain"/>
    <property type="match status" value="1"/>
</dbReference>
<protein>
    <submittedName>
        <fullName evidence="3">Short chain dehydrogenase</fullName>
    </submittedName>
</protein>
<proteinExistence type="predicted"/>
<dbReference type="EMBL" id="JBBJCI010000129">
    <property type="protein sequence ID" value="KAK7247695.1"/>
    <property type="molecule type" value="Genomic_DNA"/>
</dbReference>
<evidence type="ECO:0000259" key="2">
    <source>
        <dbReference type="PROSITE" id="PS51228"/>
    </source>
</evidence>
<feature type="domain" description="ACB" evidence="2">
    <location>
        <begin position="36"/>
        <end position="122"/>
    </location>
</feature>
<dbReference type="Proteomes" id="UP001363151">
    <property type="component" value="Unassembled WGS sequence"/>
</dbReference>
<keyword evidence="4" id="KW-1185">Reference proteome</keyword>
<name>A0ABR1G2X1_AURAN</name>
<accession>A0ABR1G2X1</accession>
<evidence type="ECO:0000313" key="4">
    <source>
        <dbReference type="Proteomes" id="UP001363151"/>
    </source>
</evidence>
<keyword evidence="1" id="KW-0560">Oxidoreductase</keyword>
<dbReference type="PROSITE" id="PS51228">
    <property type="entry name" value="ACB_2"/>
    <property type="match status" value="1"/>
</dbReference>
<reference evidence="3 4" key="1">
    <citation type="submission" date="2024-03" db="EMBL/GenBank/DDBJ databases">
        <title>Aureococcus anophagefferens CCMP1851 and Kratosvirus quantuckense: Draft genome of a second virus-susceptible host strain in the model system.</title>
        <authorList>
            <person name="Chase E."/>
            <person name="Truchon A.R."/>
            <person name="Schepens W."/>
            <person name="Wilhelm S.W."/>
        </authorList>
    </citation>
    <scope>NUCLEOTIDE SEQUENCE [LARGE SCALE GENOMIC DNA]</scope>
    <source>
        <strain evidence="3 4">CCMP1851</strain>
    </source>
</reference>
<dbReference type="InterPro" id="IPR014352">
    <property type="entry name" value="FERM/acyl-CoA-bd_prot_sf"/>
</dbReference>
<dbReference type="SUPFAM" id="SSF47027">
    <property type="entry name" value="Acyl-CoA binding protein"/>
    <property type="match status" value="1"/>
</dbReference>
<organism evidence="3 4">
    <name type="scientific">Aureococcus anophagefferens</name>
    <name type="common">Harmful bloom alga</name>
    <dbReference type="NCBI Taxonomy" id="44056"/>
    <lineage>
        <taxon>Eukaryota</taxon>
        <taxon>Sar</taxon>
        <taxon>Stramenopiles</taxon>
        <taxon>Ochrophyta</taxon>
        <taxon>Pelagophyceae</taxon>
        <taxon>Pelagomonadales</taxon>
        <taxon>Pelagomonadaceae</taxon>
        <taxon>Aureococcus</taxon>
    </lineage>
</organism>
<comment type="caution">
    <text evidence="3">The sequence shown here is derived from an EMBL/GenBank/DDBJ whole genome shotgun (WGS) entry which is preliminary data.</text>
</comment>
<dbReference type="Gene3D" id="1.20.80.10">
    <property type="match status" value="1"/>
</dbReference>
<gene>
    <name evidence="3" type="primary">DECR1</name>
    <name evidence="3" type="ORF">SO694_00124055</name>
</gene>
<sequence length="424" mass="44662">MRVGHALAPTAARCAAARWSRPLSGDALEPGASAVIETLFESAVSAHGPTVAALPDGKEKLEFYAFFKQATEGDVAGDRPGVMSFVARHKYDARKLLEGMPRAVAMQAYVDRCAALAPAGDAPDRRVWPTFEPKRGPMLPPGCFEGKVALVTGGGTGLGRGMATMLSHLGATVAIASRRLDVLEATAAEIEAETGNRVFPVAMDVRDGATVVQALDAVEANVGVPGVVVNNAAGNFIAPSDRLSPNAFFTIVDTVLCGSAYVTLDVARRLRDAERGGVFCYTTTTYASTGSGYVLPSACAKAGIECMIKSLGAEWGRDGMRFVGIAPGPIPTKGAFSRLDPTGQFEKAMLDMIPANRAGVVDEIANLTAFLCSDYASWISGEIVTLDGGETVSNAGEFNQLRQVTNDQWDMMEAMIRDTNKKGS</sequence>
<dbReference type="Pfam" id="PF13561">
    <property type="entry name" value="adh_short_C2"/>
    <property type="match status" value="1"/>
</dbReference>
<dbReference type="InterPro" id="IPR002347">
    <property type="entry name" value="SDR_fam"/>
</dbReference>
<evidence type="ECO:0000256" key="1">
    <source>
        <dbReference type="ARBA" id="ARBA00023002"/>
    </source>
</evidence>
<dbReference type="PANTHER" id="PTHR43658">
    <property type="entry name" value="SHORT-CHAIN DEHYDROGENASE/REDUCTASE"/>
    <property type="match status" value="1"/>
</dbReference>
<dbReference type="SUPFAM" id="SSF51735">
    <property type="entry name" value="NAD(P)-binding Rossmann-fold domains"/>
    <property type="match status" value="1"/>
</dbReference>
<dbReference type="PRINTS" id="PR00081">
    <property type="entry name" value="GDHRDH"/>
</dbReference>
<dbReference type="InterPro" id="IPR035984">
    <property type="entry name" value="Acyl-CoA-binding_sf"/>
</dbReference>
<dbReference type="PANTHER" id="PTHR43658:SF8">
    <property type="entry name" value="17-BETA-HYDROXYSTEROID DEHYDROGENASE 14-RELATED"/>
    <property type="match status" value="1"/>
</dbReference>
<evidence type="ECO:0000313" key="3">
    <source>
        <dbReference type="EMBL" id="KAK7247695.1"/>
    </source>
</evidence>
<dbReference type="InterPro" id="IPR000582">
    <property type="entry name" value="Acyl-CoA-binding_protein"/>
</dbReference>
<dbReference type="InterPro" id="IPR036291">
    <property type="entry name" value="NAD(P)-bd_dom_sf"/>
</dbReference>